<dbReference type="Gene3D" id="3.40.50.2300">
    <property type="match status" value="1"/>
</dbReference>
<dbReference type="PANTHER" id="PTHR43428:SF1">
    <property type="entry name" value="ARSENATE REDUCTASE"/>
    <property type="match status" value="1"/>
</dbReference>
<dbReference type="Proteomes" id="UP000281741">
    <property type="component" value="Chromosome"/>
</dbReference>
<accession>A0AAD1DKP7</accession>
<sequence>MYPTLLETIELINNKEIGTERKNILTPLVDFIQKKVDEKKEIRINFICTHNSRRSHLAQIWAQIAAAYFDVPDVICYSGGTEETALFPKVAETLTTQGFSVTKISDSTNPVYAVKYDENNHPVIGFSKKYDHPFNPVQEFAAVMTCSQADGGCPFIAGAEKRIPITFEDPKISDGTPEQARIYNERSLEIGAEMLYIFSQIKK</sequence>
<dbReference type="AlphaFoldDB" id="A0AAD1DKP7"/>
<dbReference type="InterPro" id="IPR036196">
    <property type="entry name" value="Ptyr_pPase_sf"/>
</dbReference>
<evidence type="ECO:0000313" key="2">
    <source>
        <dbReference type="EMBL" id="AZA94870.1"/>
    </source>
</evidence>
<dbReference type="RefSeq" id="WP_066440820.1">
    <property type="nucleotide sequence ID" value="NZ_CP033912.1"/>
</dbReference>
<dbReference type="EMBL" id="CP033915">
    <property type="protein sequence ID" value="AZA86462.1"/>
    <property type="molecule type" value="Genomic_DNA"/>
</dbReference>
<keyword evidence="4" id="KW-1185">Reference proteome</keyword>
<dbReference type="SUPFAM" id="SSF52788">
    <property type="entry name" value="Phosphotyrosine protein phosphatases I"/>
    <property type="match status" value="1"/>
</dbReference>
<evidence type="ECO:0000313" key="3">
    <source>
        <dbReference type="Proteomes" id="UP000274073"/>
    </source>
</evidence>
<name>A0AAD1DKP7_9FLAO</name>
<evidence type="ECO:0000313" key="4">
    <source>
        <dbReference type="Proteomes" id="UP000281741"/>
    </source>
</evidence>
<proteinExistence type="predicted"/>
<reference evidence="3 4" key="1">
    <citation type="submission" date="2018-11" db="EMBL/GenBank/DDBJ databases">
        <title>Proposal to divide the Flavobacteriaceae and reorganize its genera based on Amino Acid Identity values calculated from whole genome sequences.</title>
        <authorList>
            <person name="Nicholson A.C."/>
            <person name="Gulvik C.A."/>
            <person name="Whitney A.M."/>
            <person name="Humrighouse B.W."/>
            <person name="Bell M."/>
            <person name="Holmes B."/>
            <person name="Steigerwalt A.G."/>
            <person name="Villarma A."/>
            <person name="Sheth M."/>
            <person name="Batra D."/>
            <person name="Pryor J."/>
            <person name="Bernardet J.-F."/>
            <person name="Hugo C."/>
            <person name="Kampfer P."/>
            <person name="Newman J."/>
            <person name="McQuiston J.R."/>
        </authorList>
    </citation>
    <scope>NUCLEOTIDE SEQUENCE [LARGE SCALE GENOMIC DNA]</scope>
    <source>
        <strain evidence="1 3">G0207</strain>
        <strain evidence="2 4">H5143</strain>
    </source>
</reference>
<dbReference type="EMBL" id="CP033912">
    <property type="protein sequence ID" value="AZA94870.1"/>
    <property type="molecule type" value="Genomic_DNA"/>
</dbReference>
<dbReference type="Proteomes" id="UP000274073">
    <property type="component" value="Chromosome"/>
</dbReference>
<organism evidence="1 3">
    <name type="scientific">Chryseobacterium shandongense</name>
    <dbReference type="NCBI Taxonomy" id="1493872"/>
    <lineage>
        <taxon>Bacteria</taxon>
        <taxon>Pseudomonadati</taxon>
        <taxon>Bacteroidota</taxon>
        <taxon>Flavobacteriia</taxon>
        <taxon>Flavobacteriales</taxon>
        <taxon>Weeksellaceae</taxon>
        <taxon>Chryseobacterium group</taxon>
        <taxon>Chryseobacterium</taxon>
    </lineage>
</organism>
<evidence type="ECO:0000313" key="1">
    <source>
        <dbReference type="EMBL" id="AZA86462.1"/>
    </source>
</evidence>
<protein>
    <submittedName>
        <fullName evidence="1">Protein-tyrosine-phosphatase</fullName>
    </submittedName>
</protein>
<gene>
    <name evidence="1" type="ORF">EG349_06510</name>
    <name evidence="2" type="ORF">EG353_04520</name>
</gene>
<dbReference type="PANTHER" id="PTHR43428">
    <property type="entry name" value="ARSENATE REDUCTASE"/>
    <property type="match status" value="1"/>
</dbReference>